<organism evidence="2 3">
    <name type="scientific">Chaetoceros tenuissimus</name>
    <dbReference type="NCBI Taxonomy" id="426638"/>
    <lineage>
        <taxon>Eukaryota</taxon>
        <taxon>Sar</taxon>
        <taxon>Stramenopiles</taxon>
        <taxon>Ochrophyta</taxon>
        <taxon>Bacillariophyta</taxon>
        <taxon>Coscinodiscophyceae</taxon>
        <taxon>Chaetocerotophycidae</taxon>
        <taxon>Chaetocerotales</taxon>
        <taxon>Chaetocerotaceae</taxon>
        <taxon>Chaetoceros</taxon>
    </lineage>
</organism>
<feature type="region of interest" description="Disordered" evidence="1">
    <location>
        <begin position="151"/>
        <end position="171"/>
    </location>
</feature>
<protein>
    <submittedName>
        <fullName evidence="2">Uncharacterized protein</fullName>
    </submittedName>
</protein>
<keyword evidence="3" id="KW-1185">Reference proteome</keyword>
<accession>A0AAD3CJW4</accession>
<name>A0AAD3CJW4_9STRA</name>
<dbReference type="Proteomes" id="UP001054902">
    <property type="component" value="Unassembled WGS sequence"/>
</dbReference>
<evidence type="ECO:0000313" key="3">
    <source>
        <dbReference type="Proteomes" id="UP001054902"/>
    </source>
</evidence>
<evidence type="ECO:0000256" key="1">
    <source>
        <dbReference type="SAM" id="MobiDB-lite"/>
    </source>
</evidence>
<dbReference type="EMBL" id="BLLK01000023">
    <property type="protein sequence ID" value="GFH47392.1"/>
    <property type="molecule type" value="Genomic_DNA"/>
</dbReference>
<proteinExistence type="predicted"/>
<comment type="caution">
    <text evidence="2">The sequence shown here is derived from an EMBL/GenBank/DDBJ whole genome shotgun (WGS) entry which is preliminary data.</text>
</comment>
<evidence type="ECO:0000313" key="2">
    <source>
        <dbReference type="EMBL" id="GFH47392.1"/>
    </source>
</evidence>
<gene>
    <name evidence="2" type="ORF">CTEN210_03867</name>
</gene>
<dbReference type="AlphaFoldDB" id="A0AAD3CJW4"/>
<reference evidence="2 3" key="1">
    <citation type="journal article" date="2021" name="Sci. Rep.">
        <title>The genome of the diatom Chaetoceros tenuissimus carries an ancient integrated fragment of an extant virus.</title>
        <authorList>
            <person name="Hongo Y."/>
            <person name="Kimura K."/>
            <person name="Takaki Y."/>
            <person name="Yoshida Y."/>
            <person name="Baba S."/>
            <person name="Kobayashi G."/>
            <person name="Nagasaki K."/>
            <person name="Hano T."/>
            <person name="Tomaru Y."/>
        </authorList>
    </citation>
    <scope>NUCLEOTIDE SEQUENCE [LARGE SCALE GENOMIC DNA]</scope>
    <source>
        <strain evidence="2 3">NIES-3715</strain>
    </source>
</reference>
<sequence>MEFSKLITTAIDEKKKILETWQAKFEKQSEKTKNDRKAKIKAHISSDELDNMQNFFAIKKNFGKLIDAVKLEGKDEAELGFALVDNYRKLDDLLDEIYSQNVFQIRNRSSLDWFLFATETRYFKSNRIVPKTNRARNTLLRKIEASENDDEITTNDDMFPESNISTENKDDDINKNNQAQCSLDVTIDFLESFDCSMSKAALKSLAKRCFRNASQLVYVKCVSTAQMGPIDAWGRIYFNMEYHEQRSDGNAILKSYITLVDEYIGDLNICIHHFVSQIVTMVKNSTTQSNLPRLLFFAKPSNQLLSLYPCPLKLRFNNTIYCGIDIPSLQAILKADQRIFQRYTKDKSLSILHFNLFQVNKNKFTMNATDRHRDGNNKICTVSYEVPKFATMTVKGDSQKELCQQIDTFTSLSGQMLEEKIQQYTKPPANKRKLQRFVVNVDGHGRKNQCVYDALKCAIHGLAPAKVKQLPPPSSSMAYTSSKKSLSKDTAQTICKQLKFQLQYLLNGKSAKERLNAVLQQSSDVANRMLLVSLEIDETNHSHCICIDLRDTEPKIVIDCEKSEALTQQNLNKQCGDGLHVSGLCFILWIYEGSKPKRGRKYNKKTSNKKSKAK</sequence>